<evidence type="ECO:0000313" key="2">
    <source>
        <dbReference type="EMBL" id="MCT4369893.1"/>
    </source>
</evidence>
<dbReference type="InterPro" id="IPR018551">
    <property type="entry name" value="DUF2007"/>
</dbReference>
<dbReference type="RefSeq" id="WP_095881331.1">
    <property type="nucleotide sequence ID" value="NZ_NTHN02000007.1"/>
</dbReference>
<dbReference type="EMBL" id="NTHN02000007">
    <property type="protein sequence ID" value="MCT4369893.1"/>
    <property type="molecule type" value="Genomic_DNA"/>
</dbReference>
<dbReference type="EMBL" id="NTHN01000068">
    <property type="protein sequence ID" value="PBD20176.1"/>
    <property type="molecule type" value="Genomic_DNA"/>
</dbReference>
<evidence type="ECO:0000259" key="1">
    <source>
        <dbReference type="Pfam" id="PF09413"/>
    </source>
</evidence>
<dbReference type="Proteomes" id="UP000217448">
    <property type="component" value="Unassembled WGS sequence"/>
</dbReference>
<organism evidence="3">
    <name type="scientific">Alloyangia mangrovi</name>
    <dbReference type="NCBI Taxonomy" id="1779329"/>
    <lineage>
        <taxon>Bacteria</taxon>
        <taxon>Pseudomonadati</taxon>
        <taxon>Pseudomonadota</taxon>
        <taxon>Alphaproteobacteria</taxon>
        <taxon>Rhodobacterales</taxon>
        <taxon>Roseobacteraceae</taxon>
        <taxon>Alloyangia</taxon>
    </lineage>
</organism>
<sequence>MEELLRTTDITLIPLAKTLLDGQGIDSFELDVNMSVLEGSLGILPRRLMVRSSELEAARRVLRDFGISFEAGA</sequence>
<reference evidence="2" key="3">
    <citation type="submission" date="2024-05" db="EMBL/GenBank/DDBJ databases">
        <title>Yangia mangrovi SAOS 153D genome.</title>
        <authorList>
            <person name="Verma A."/>
            <person name="Pal Y."/>
            <person name="Sundharam S."/>
            <person name="Bisht B."/>
            <person name="Srinivasan K."/>
        </authorList>
    </citation>
    <scope>NUCLEOTIDE SEQUENCE</scope>
    <source>
        <strain evidence="2">SAOS 153D</strain>
    </source>
</reference>
<dbReference type="SUPFAM" id="SSF54913">
    <property type="entry name" value="GlnB-like"/>
    <property type="match status" value="1"/>
</dbReference>
<dbReference type="Pfam" id="PF09413">
    <property type="entry name" value="DUF2007"/>
    <property type="match status" value="1"/>
</dbReference>
<dbReference type="OrthoDB" id="5297170at2"/>
<reference evidence="4" key="2">
    <citation type="submission" date="2023-07" db="EMBL/GenBank/DDBJ databases">
        <title>Yangia mangrovi SAOS 153D genome.</title>
        <authorList>
            <person name="Verma A."/>
            <person name="Pal Y."/>
            <person name="Sundharam S."/>
            <person name="Bisht B."/>
            <person name="Srinivasan K."/>
        </authorList>
    </citation>
    <scope>NUCLEOTIDE SEQUENCE [LARGE SCALE GENOMIC DNA]</scope>
    <source>
        <strain evidence="4">SAOS 153D</strain>
    </source>
</reference>
<comment type="caution">
    <text evidence="3">The sequence shown here is derived from an EMBL/GenBank/DDBJ whole genome shotgun (WGS) entry which is preliminary data.</text>
</comment>
<evidence type="ECO:0000313" key="3">
    <source>
        <dbReference type="EMBL" id="PBD20176.1"/>
    </source>
</evidence>
<dbReference type="AlphaFoldDB" id="A0A2A3JY93"/>
<accession>A0A2A3JY93</accession>
<name>A0A2A3JY93_9RHOB</name>
<reference evidence="3" key="1">
    <citation type="submission" date="2017-09" db="EMBL/GenBank/DDBJ databases">
        <title>Yangia sp. SAOS 153D whole genome sequencing.</title>
        <authorList>
            <person name="Verma A."/>
            <person name="Krishnamurthi S."/>
        </authorList>
    </citation>
    <scope>NUCLEOTIDE SEQUENCE [LARGE SCALE GENOMIC DNA]</scope>
    <source>
        <strain evidence="3">SAOS 153D</strain>
    </source>
</reference>
<protein>
    <submittedName>
        <fullName evidence="2">DUF2007 domain-containing protein</fullName>
    </submittedName>
</protein>
<proteinExistence type="predicted"/>
<evidence type="ECO:0000313" key="4">
    <source>
        <dbReference type="Proteomes" id="UP000217448"/>
    </source>
</evidence>
<dbReference type="Gene3D" id="3.30.70.790">
    <property type="entry name" value="UreE, C-terminal domain"/>
    <property type="match status" value="1"/>
</dbReference>
<dbReference type="InterPro" id="IPR011322">
    <property type="entry name" value="N-reg_PII-like_a/b"/>
</dbReference>
<keyword evidence="4" id="KW-1185">Reference proteome</keyword>
<feature type="domain" description="DUF2007" evidence="1">
    <location>
        <begin position="1"/>
        <end position="65"/>
    </location>
</feature>
<gene>
    <name evidence="2" type="ORF">CLG85_005925</name>
    <name evidence="3" type="ORF">CLG85_05390</name>
</gene>